<dbReference type="GO" id="GO:0006797">
    <property type="term" value="P:polyphosphate metabolic process"/>
    <property type="evidence" value="ECO:0007669"/>
    <property type="project" value="InterPro"/>
</dbReference>
<gene>
    <name evidence="2" type="primary">pap</name>
    <name evidence="2" type="ORF">CMV30_09370</name>
</gene>
<dbReference type="RefSeq" id="WP_096055779.1">
    <property type="nucleotide sequence ID" value="NZ_CP023344.1"/>
</dbReference>
<name>A0A290Q7A3_9BACT</name>
<dbReference type="AlphaFoldDB" id="A0A290Q7A3"/>
<sequence>MAKPSTSAAPRLSKKDYEARAAVLREKLVQLQVRLKEAPFKILLIVAGVEGAGTGDLLNTLGSWLDPRGVETFSFRDPSDEERERPFLWRFWRSLPTNGRIGIYAGSWYTETLRAALHEPPAQQDLSPEFERIRHFEKLHADDGTLIIKVWLNLSKTAQGRRLRALSSDESTAWRVSPDHWQYHRHYARLSRLAISIHRATHRPHAPWTILDAEDDRARDLDTASLLIARFQAHLRKHGRPLKTKAPSAATRRSLRPAGLKRLQSLPLDQQLSAADYEAKREKWLGKLNQAVRTASAAKRSIVFAFEGWDAAGKGGAIRRLTSAIDVRDYRVIPVAKPTDEEKAHHYLWRFWRNIPRAGLTAIFDRSWYGRVLVERLEGFARDDEWKRAYAEINDFEQQLTARGIIVVKFWLHIGRDEQLRRFRAREETTYKRHKINDEDWRNRRKWDAYEVAVGDMLALTDTTTAPWHLIPANNKRHARLQILKTACKQIETALA</sequence>
<dbReference type="EMBL" id="CP023344">
    <property type="protein sequence ID" value="ATC64147.1"/>
    <property type="molecule type" value="Genomic_DNA"/>
</dbReference>
<feature type="domain" description="Polyphosphate kinase-2-related" evidence="1">
    <location>
        <begin position="272"/>
        <end position="493"/>
    </location>
</feature>
<dbReference type="Proteomes" id="UP000217265">
    <property type="component" value="Chromosome"/>
</dbReference>
<evidence type="ECO:0000313" key="2">
    <source>
        <dbReference type="EMBL" id="ATC64147.1"/>
    </source>
</evidence>
<dbReference type="OrthoDB" id="9775224at2"/>
<reference evidence="2 3" key="1">
    <citation type="submission" date="2017-09" db="EMBL/GenBank/DDBJ databases">
        <title>Complete genome sequence of Verrucomicrobial strain HZ-65, isolated from freshwater.</title>
        <authorList>
            <person name="Choi A."/>
        </authorList>
    </citation>
    <scope>NUCLEOTIDE SEQUENCE [LARGE SCALE GENOMIC DNA]</scope>
    <source>
        <strain evidence="2 3">HZ-65</strain>
    </source>
</reference>
<dbReference type="SUPFAM" id="SSF52540">
    <property type="entry name" value="P-loop containing nucleoside triphosphate hydrolases"/>
    <property type="match status" value="2"/>
</dbReference>
<keyword evidence="3" id="KW-1185">Reference proteome</keyword>
<dbReference type="PANTHER" id="PTHR34383:SF3">
    <property type="entry name" value="POLYPHOSPHATE:AMP PHOSPHOTRANSFERASE"/>
    <property type="match status" value="1"/>
</dbReference>
<dbReference type="InterPro" id="IPR027417">
    <property type="entry name" value="P-loop_NTPase"/>
</dbReference>
<feature type="domain" description="Polyphosphate kinase-2-related" evidence="1">
    <location>
        <begin position="12"/>
        <end position="233"/>
    </location>
</feature>
<dbReference type="GO" id="GO:0043751">
    <property type="term" value="F:polyphosphate:AMP phosphotransferase activity"/>
    <property type="evidence" value="ECO:0007669"/>
    <property type="project" value="InterPro"/>
</dbReference>
<dbReference type="NCBIfam" id="TIGR03708">
    <property type="entry name" value="poly_P_AMP_trns"/>
    <property type="match status" value="1"/>
</dbReference>
<dbReference type="PANTHER" id="PTHR34383">
    <property type="entry name" value="POLYPHOSPHATE:AMP PHOSPHOTRANSFERASE-RELATED"/>
    <property type="match status" value="1"/>
</dbReference>
<protein>
    <submittedName>
        <fullName evidence="2">Polyphosphate:AMP phosphotransferase</fullName>
    </submittedName>
</protein>
<dbReference type="InterPro" id="IPR022489">
    <property type="entry name" value="PolyP_AMP_Tfrase"/>
</dbReference>
<evidence type="ECO:0000259" key="1">
    <source>
        <dbReference type="Pfam" id="PF03976"/>
    </source>
</evidence>
<dbReference type="InterPro" id="IPR022488">
    <property type="entry name" value="PPK2-related"/>
</dbReference>
<organism evidence="2 3">
    <name type="scientific">Nibricoccus aquaticus</name>
    <dbReference type="NCBI Taxonomy" id="2576891"/>
    <lineage>
        <taxon>Bacteria</taxon>
        <taxon>Pseudomonadati</taxon>
        <taxon>Verrucomicrobiota</taxon>
        <taxon>Opitutia</taxon>
        <taxon>Opitutales</taxon>
        <taxon>Opitutaceae</taxon>
        <taxon>Nibricoccus</taxon>
    </lineage>
</organism>
<proteinExistence type="predicted"/>
<keyword evidence="2" id="KW-0808">Transferase</keyword>
<accession>A0A290Q7A3</accession>
<dbReference type="Gene3D" id="3.40.50.300">
    <property type="entry name" value="P-loop containing nucleotide triphosphate hydrolases"/>
    <property type="match status" value="2"/>
</dbReference>
<dbReference type="Pfam" id="PF03976">
    <property type="entry name" value="PPK2"/>
    <property type="match status" value="2"/>
</dbReference>
<evidence type="ECO:0000313" key="3">
    <source>
        <dbReference type="Proteomes" id="UP000217265"/>
    </source>
</evidence>
<dbReference type="KEGG" id="vbh:CMV30_09370"/>